<sequence>MSQCWIDLDPWQWQLYITLVAASLFFVPALVIAALHRHRPHHLDQKQAHELPEALKVLHRRQQEELKIVVHSAPNRLKIGKVDIPDEQCDHQTRLHEQEPQLGQRG</sequence>
<feature type="transmembrane region" description="Helical" evidence="1">
    <location>
        <begin position="15"/>
        <end position="35"/>
    </location>
</feature>
<keyword evidence="1" id="KW-0812">Transmembrane</keyword>
<organism evidence="2 3">
    <name type="scientific">Larinioides sclopetarius</name>
    <dbReference type="NCBI Taxonomy" id="280406"/>
    <lineage>
        <taxon>Eukaryota</taxon>
        <taxon>Metazoa</taxon>
        <taxon>Ecdysozoa</taxon>
        <taxon>Arthropoda</taxon>
        <taxon>Chelicerata</taxon>
        <taxon>Arachnida</taxon>
        <taxon>Araneae</taxon>
        <taxon>Araneomorphae</taxon>
        <taxon>Entelegynae</taxon>
        <taxon>Araneoidea</taxon>
        <taxon>Araneidae</taxon>
        <taxon>Larinioides</taxon>
    </lineage>
</organism>
<dbReference type="Proteomes" id="UP001497382">
    <property type="component" value="Unassembled WGS sequence"/>
</dbReference>
<keyword evidence="1" id="KW-0472">Membrane</keyword>
<reference evidence="2 3" key="1">
    <citation type="submission" date="2024-04" db="EMBL/GenBank/DDBJ databases">
        <authorList>
            <person name="Rising A."/>
            <person name="Reimegard J."/>
            <person name="Sonavane S."/>
            <person name="Akerstrom W."/>
            <person name="Nylinder S."/>
            <person name="Hedman E."/>
            <person name="Kallberg Y."/>
        </authorList>
    </citation>
    <scope>NUCLEOTIDE SEQUENCE [LARGE SCALE GENOMIC DNA]</scope>
</reference>
<keyword evidence="3" id="KW-1185">Reference proteome</keyword>
<protein>
    <submittedName>
        <fullName evidence="2">Uncharacterized protein</fullName>
    </submittedName>
</protein>
<accession>A0AAV2C2H0</accession>
<gene>
    <name evidence="2" type="ORF">LARSCL_LOCUS22794</name>
</gene>
<comment type="caution">
    <text evidence="2">The sequence shown here is derived from an EMBL/GenBank/DDBJ whole genome shotgun (WGS) entry which is preliminary data.</text>
</comment>
<evidence type="ECO:0000313" key="2">
    <source>
        <dbReference type="EMBL" id="CAL1301940.1"/>
    </source>
</evidence>
<evidence type="ECO:0000256" key="1">
    <source>
        <dbReference type="SAM" id="Phobius"/>
    </source>
</evidence>
<keyword evidence="1" id="KW-1133">Transmembrane helix</keyword>
<dbReference type="EMBL" id="CAXIEN010000984">
    <property type="protein sequence ID" value="CAL1301940.1"/>
    <property type="molecule type" value="Genomic_DNA"/>
</dbReference>
<evidence type="ECO:0000313" key="3">
    <source>
        <dbReference type="Proteomes" id="UP001497382"/>
    </source>
</evidence>
<dbReference type="AlphaFoldDB" id="A0AAV2C2H0"/>
<proteinExistence type="predicted"/>
<name>A0AAV2C2H0_9ARAC</name>